<keyword evidence="4" id="KW-0378">Hydrolase</keyword>
<feature type="transmembrane region" description="Helical" evidence="8">
    <location>
        <begin position="290"/>
        <end position="308"/>
    </location>
</feature>
<feature type="transmembrane region" description="Helical" evidence="8">
    <location>
        <begin position="185"/>
        <end position="203"/>
    </location>
</feature>
<dbReference type="GO" id="GO:0016020">
    <property type="term" value="C:membrane"/>
    <property type="evidence" value="ECO:0007669"/>
    <property type="project" value="UniProtKB-SubCell"/>
</dbReference>
<reference evidence="11" key="1">
    <citation type="submission" date="2016-10" db="EMBL/GenBank/DDBJ databases">
        <authorList>
            <person name="Varghese N."/>
            <person name="Submissions S."/>
        </authorList>
    </citation>
    <scope>NUCLEOTIDE SEQUENCE [LARGE SCALE GENOMIC DNA]</scope>
    <source>
        <strain evidence="11">CGMCC 1.4250</strain>
    </source>
</reference>
<feature type="transmembrane region" description="Helical" evidence="8">
    <location>
        <begin position="229"/>
        <end position="254"/>
    </location>
</feature>
<evidence type="ECO:0000259" key="9">
    <source>
        <dbReference type="Pfam" id="PF01694"/>
    </source>
</evidence>
<dbReference type="Pfam" id="PF01694">
    <property type="entry name" value="Rhomboid"/>
    <property type="match status" value="1"/>
</dbReference>
<dbReference type="InterPro" id="IPR019734">
    <property type="entry name" value="TPR_rpt"/>
</dbReference>
<dbReference type="PROSITE" id="PS50293">
    <property type="entry name" value="TPR_REGION"/>
    <property type="match status" value="1"/>
</dbReference>
<evidence type="ECO:0000256" key="8">
    <source>
        <dbReference type="SAM" id="Phobius"/>
    </source>
</evidence>
<comment type="similarity">
    <text evidence="2">Belongs to the peptidase S54 family.</text>
</comment>
<dbReference type="SUPFAM" id="SSF144091">
    <property type="entry name" value="Rhomboid-like"/>
    <property type="match status" value="1"/>
</dbReference>
<feature type="transmembrane region" description="Helical" evidence="8">
    <location>
        <begin position="266"/>
        <end position="284"/>
    </location>
</feature>
<dbReference type="Proteomes" id="UP000198565">
    <property type="component" value="Unassembled WGS sequence"/>
</dbReference>
<dbReference type="STRING" id="334253.SAMN04487943_104160"/>
<evidence type="ECO:0000256" key="5">
    <source>
        <dbReference type="ARBA" id="ARBA00022989"/>
    </source>
</evidence>
<accession>A0A1I4KU84</accession>
<dbReference type="AlphaFoldDB" id="A0A1I4KU84"/>
<dbReference type="RefSeq" id="WP_091483319.1">
    <property type="nucleotide sequence ID" value="NZ_FOTR01000004.1"/>
</dbReference>
<feature type="domain" description="Peptidase S54 rhomboid" evidence="9">
    <location>
        <begin position="227"/>
        <end position="360"/>
    </location>
</feature>
<dbReference type="PANTHER" id="PTHR43731:SF14">
    <property type="entry name" value="PRESENILIN-ASSOCIATED RHOMBOID-LIKE PROTEIN, MITOCHONDRIAL"/>
    <property type="match status" value="1"/>
</dbReference>
<organism evidence="10 11">
    <name type="scientific">Gracilibacillus orientalis</name>
    <dbReference type="NCBI Taxonomy" id="334253"/>
    <lineage>
        <taxon>Bacteria</taxon>
        <taxon>Bacillati</taxon>
        <taxon>Bacillota</taxon>
        <taxon>Bacilli</taxon>
        <taxon>Bacillales</taxon>
        <taxon>Bacillaceae</taxon>
        <taxon>Gracilibacillus</taxon>
    </lineage>
</organism>
<dbReference type="OrthoDB" id="9813074at2"/>
<evidence type="ECO:0000313" key="11">
    <source>
        <dbReference type="Proteomes" id="UP000198565"/>
    </source>
</evidence>
<dbReference type="SMART" id="SM00028">
    <property type="entry name" value="TPR"/>
    <property type="match status" value="2"/>
</dbReference>
<dbReference type="PANTHER" id="PTHR43731">
    <property type="entry name" value="RHOMBOID PROTEASE"/>
    <property type="match status" value="1"/>
</dbReference>
<dbReference type="PROSITE" id="PS50005">
    <property type="entry name" value="TPR"/>
    <property type="match status" value="1"/>
</dbReference>
<dbReference type="Gene3D" id="1.25.40.10">
    <property type="entry name" value="Tetratricopeptide repeat domain"/>
    <property type="match status" value="1"/>
</dbReference>
<evidence type="ECO:0000256" key="1">
    <source>
        <dbReference type="ARBA" id="ARBA00004141"/>
    </source>
</evidence>
<dbReference type="InterPro" id="IPR035952">
    <property type="entry name" value="Rhomboid-like_sf"/>
</dbReference>
<feature type="repeat" description="TPR" evidence="7">
    <location>
        <begin position="468"/>
        <end position="501"/>
    </location>
</feature>
<dbReference type="InterPro" id="IPR011990">
    <property type="entry name" value="TPR-like_helical_dom_sf"/>
</dbReference>
<evidence type="ECO:0000313" key="10">
    <source>
        <dbReference type="EMBL" id="SFL82181.1"/>
    </source>
</evidence>
<comment type="subcellular location">
    <subcellularLocation>
        <location evidence="1">Membrane</location>
        <topology evidence="1">Multi-pass membrane protein</topology>
    </subcellularLocation>
</comment>
<keyword evidence="6 8" id="KW-0472">Membrane</keyword>
<feature type="transmembrane region" description="Helical" evidence="8">
    <location>
        <begin position="372"/>
        <end position="390"/>
    </location>
</feature>
<keyword evidence="11" id="KW-1185">Reference proteome</keyword>
<feature type="transmembrane region" description="Helical" evidence="8">
    <location>
        <begin position="320"/>
        <end position="338"/>
    </location>
</feature>
<dbReference type="Gene3D" id="1.20.1540.10">
    <property type="entry name" value="Rhomboid-like"/>
    <property type="match status" value="1"/>
</dbReference>
<evidence type="ECO:0000256" key="3">
    <source>
        <dbReference type="ARBA" id="ARBA00022692"/>
    </source>
</evidence>
<dbReference type="GO" id="GO:0006508">
    <property type="term" value="P:proteolysis"/>
    <property type="evidence" value="ECO:0007669"/>
    <property type="project" value="UniProtKB-KW"/>
</dbReference>
<sequence length="516" mass="59857">MFIRNQFVQNKLVLHLMEKEEYELLTTSSNQEEYLLWKRNKRKTDIVRVSLKQYDWKKELEVSVQQVEKKVIQNIKLPLFQQNISFHHIFIAEYQPVDSWSDLKKRDVSTNKIDTSFVYMWSQHQDEEFARFFQKAQLTHALTFSIPDNLLELEYQTELLKHRIQQIHKTAEKEILAVFNRGKPFLSYILIAINIMMFLLLEYRGGSTNLDTLIQYGAKYNVGMIEGEWWRIITSMFLHIGILHLALNMLALYFIGTLVERIYGNIRFIIIYFFAGIAGGMASFALNPSIAAGASGALFGLFGALLFFGIKNPRIFFKTMGMNVIFIIILNIIFGVFVPQVDNGAHIGGLIGGFIASGIVMLPKSKVFMQQLIAIVIYVFYIFGLLAYGLTNDEVQYNETLQLQRIQQLLEAEQYNEVTKIVTETLPYAEQLEAELLFYKSFANIHLESFDQAKSDLKKVLDLKSDFEEAWYNLALLYQQEDEYDKAMDATEQLLDLDSENSSYQALYQELQRAEN</sequence>
<evidence type="ECO:0000256" key="2">
    <source>
        <dbReference type="ARBA" id="ARBA00009045"/>
    </source>
</evidence>
<dbReference type="Pfam" id="PF14559">
    <property type="entry name" value="TPR_19"/>
    <property type="match status" value="1"/>
</dbReference>
<protein>
    <submittedName>
        <fullName evidence="10">Rhomboid protease GluP</fullName>
    </submittedName>
</protein>
<dbReference type="GO" id="GO:0004252">
    <property type="term" value="F:serine-type endopeptidase activity"/>
    <property type="evidence" value="ECO:0007669"/>
    <property type="project" value="InterPro"/>
</dbReference>
<evidence type="ECO:0000256" key="6">
    <source>
        <dbReference type="ARBA" id="ARBA00023136"/>
    </source>
</evidence>
<evidence type="ECO:0000256" key="7">
    <source>
        <dbReference type="PROSITE-ProRule" id="PRU00339"/>
    </source>
</evidence>
<dbReference type="InterPro" id="IPR050925">
    <property type="entry name" value="Rhomboid_protease_S54"/>
</dbReference>
<keyword evidence="5 8" id="KW-1133">Transmembrane helix</keyword>
<gene>
    <name evidence="10" type="ORF">SAMN04487943_104160</name>
</gene>
<keyword evidence="7" id="KW-0802">TPR repeat</keyword>
<keyword evidence="10" id="KW-0645">Protease</keyword>
<dbReference type="EMBL" id="FOTR01000004">
    <property type="protein sequence ID" value="SFL82181.1"/>
    <property type="molecule type" value="Genomic_DNA"/>
</dbReference>
<dbReference type="InterPro" id="IPR022764">
    <property type="entry name" value="Peptidase_S54_rhomboid_dom"/>
</dbReference>
<name>A0A1I4KU84_9BACI</name>
<keyword evidence="3 8" id="KW-0812">Transmembrane</keyword>
<evidence type="ECO:0000256" key="4">
    <source>
        <dbReference type="ARBA" id="ARBA00022801"/>
    </source>
</evidence>
<dbReference type="SUPFAM" id="SSF48452">
    <property type="entry name" value="TPR-like"/>
    <property type="match status" value="1"/>
</dbReference>
<proteinExistence type="inferred from homology"/>